<comment type="similarity">
    <text evidence="2">Belongs to the protein kinase superfamily. STE Ser/Thr protein kinase family. STE20 subfamily.</text>
</comment>
<evidence type="ECO:0000256" key="9">
    <source>
        <dbReference type="ARBA" id="ARBA00047899"/>
    </source>
</evidence>
<comment type="caution">
    <text evidence="13">The sequence shown here is derived from an EMBL/GenBank/DDBJ whole genome shotgun (WGS) entry which is preliminary data.</text>
</comment>
<keyword evidence="6" id="KW-0547">Nucleotide-binding</keyword>
<feature type="compositionally biased region" description="Polar residues" evidence="11">
    <location>
        <begin position="254"/>
        <end position="270"/>
    </location>
</feature>
<accession>A0A814GZJ0</accession>
<feature type="compositionally biased region" description="Low complexity" evidence="11">
    <location>
        <begin position="131"/>
        <end position="140"/>
    </location>
</feature>
<dbReference type="Pfam" id="PF00786">
    <property type="entry name" value="PBD"/>
    <property type="match status" value="1"/>
</dbReference>
<feature type="compositionally biased region" description="Polar residues" evidence="11">
    <location>
        <begin position="119"/>
        <end position="130"/>
    </location>
</feature>
<dbReference type="Gene3D" id="3.90.810.10">
    <property type="entry name" value="CRIB domain"/>
    <property type="match status" value="1"/>
</dbReference>
<dbReference type="PANTHER" id="PTHR45832:SF22">
    <property type="entry name" value="SERINE_THREONINE-PROTEIN KINASE SAMKA-RELATED"/>
    <property type="match status" value="1"/>
</dbReference>
<reference evidence="13" key="1">
    <citation type="submission" date="2021-02" db="EMBL/GenBank/DDBJ databases">
        <authorList>
            <person name="Nowell W R."/>
        </authorList>
    </citation>
    <scope>NUCLEOTIDE SEQUENCE</scope>
    <source>
        <strain evidence="13">Ploen Becks lab</strain>
    </source>
</reference>
<gene>
    <name evidence="13" type="ORF">OXX778_LOCUS16508</name>
</gene>
<dbReference type="OrthoDB" id="1022360at2759"/>
<comment type="cofactor">
    <cofactor evidence="1">
        <name>Mg(2+)</name>
        <dbReference type="ChEBI" id="CHEBI:18420"/>
    </cofactor>
</comment>
<dbReference type="GO" id="GO:0004674">
    <property type="term" value="F:protein serine/threonine kinase activity"/>
    <property type="evidence" value="ECO:0007669"/>
    <property type="project" value="UniProtKB-EC"/>
</dbReference>
<dbReference type="Pfam" id="PF00069">
    <property type="entry name" value="Pkinase"/>
    <property type="match status" value="1"/>
</dbReference>
<dbReference type="PROSITE" id="PS00108">
    <property type="entry name" value="PROTEIN_KINASE_ST"/>
    <property type="match status" value="1"/>
</dbReference>
<evidence type="ECO:0000256" key="6">
    <source>
        <dbReference type="ARBA" id="ARBA00022741"/>
    </source>
</evidence>
<keyword evidence="14" id="KW-1185">Reference proteome</keyword>
<dbReference type="Gene3D" id="3.30.200.20">
    <property type="entry name" value="Phosphorylase Kinase, domain 1"/>
    <property type="match status" value="1"/>
</dbReference>
<dbReference type="SMART" id="SM00220">
    <property type="entry name" value="S_TKc"/>
    <property type="match status" value="1"/>
</dbReference>
<feature type="compositionally biased region" description="Basic residues" evidence="11">
    <location>
        <begin position="1"/>
        <end position="10"/>
    </location>
</feature>
<keyword evidence="4" id="KW-0808">Transferase</keyword>
<keyword evidence="7" id="KW-0067">ATP-binding</keyword>
<dbReference type="EMBL" id="CAJNOC010003919">
    <property type="protein sequence ID" value="CAF1003024.1"/>
    <property type="molecule type" value="Genomic_DNA"/>
</dbReference>
<dbReference type="GO" id="GO:0005524">
    <property type="term" value="F:ATP binding"/>
    <property type="evidence" value="ECO:0007669"/>
    <property type="project" value="UniProtKB-KW"/>
</dbReference>
<feature type="domain" description="Protein kinase" evidence="12">
    <location>
        <begin position="315"/>
        <end position="567"/>
    </location>
</feature>
<dbReference type="InterPro" id="IPR051931">
    <property type="entry name" value="PAK3-like"/>
</dbReference>
<keyword evidence="8" id="KW-0460">Magnesium</keyword>
<dbReference type="PANTHER" id="PTHR45832">
    <property type="entry name" value="SERINE/THREONINE-PROTEIN KINASE SAMKA-RELATED-RELATED"/>
    <property type="match status" value="1"/>
</dbReference>
<dbReference type="InterPro" id="IPR000095">
    <property type="entry name" value="CRIB_dom"/>
</dbReference>
<protein>
    <recommendedName>
        <fullName evidence="3">non-specific serine/threonine protein kinase</fullName>
        <ecNumber evidence="3">2.7.11.1</ecNumber>
    </recommendedName>
</protein>
<evidence type="ECO:0000256" key="3">
    <source>
        <dbReference type="ARBA" id="ARBA00012513"/>
    </source>
</evidence>
<dbReference type="CDD" id="cd06614">
    <property type="entry name" value="STKc_PAK"/>
    <property type="match status" value="1"/>
</dbReference>
<evidence type="ECO:0000256" key="8">
    <source>
        <dbReference type="ARBA" id="ARBA00022842"/>
    </source>
</evidence>
<evidence type="ECO:0000313" key="14">
    <source>
        <dbReference type="Proteomes" id="UP000663879"/>
    </source>
</evidence>
<dbReference type="Proteomes" id="UP000663879">
    <property type="component" value="Unassembled WGS sequence"/>
</dbReference>
<dbReference type="SUPFAM" id="SSF56112">
    <property type="entry name" value="Protein kinase-like (PK-like)"/>
    <property type="match status" value="1"/>
</dbReference>
<sequence length="590" mass="66923">MASWFNKKKDHGQSDDMKIGMPTNFQHNINVKHDKERNQFIGLPNEWRVLLETNNIKFEANKEAALEAIHLYNKAVKGRQKSQKFLKKMTDSEERIDLSGDELDSNDLSFSKSSSNFSNRPNQFSNSPCGSNSSLNNQSSNSFTNQSYLYPVLPTTANTLAPQKPKLQESLSSSYINTGEPKLAEELNNVHIDDNIISKPVLKPLPSLPINQTKDTNNNPSPKKLNGPVTPPPVPPKTNQIYPKLNNLNTPQTINNQPASPTLQNNTPNFETKKNDEKNIEKIKRNKKKPQRITEQEARQILETMVTPGDPHDKYILKDKLGSGAAGEVYRAINKRTNLQVAIKRMLLEKQQRKDLIITEIQVMKDMHFKSIVNYIECFLYEKELWIVMEYLEGGALTDIVLETVMDEGQMATVTKECLLALDYLHSHNIIHRDVKSDNVLVGMKGEVKLTDFGFCAELNADEKRCTVVGTPYWMSPELVKKHKYDKKVDIWSLGILIIEMIDGEPPYLHETPLKALYLIAANGKPSVKEESKSRLSKELVHFLDRCLEVDPEKRADTKELLAHPFIAKAGSLSDLEPNIRAVKEIKSKN</sequence>
<feature type="region of interest" description="Disordered" evidence="11">
    <location>
        <begin position="1"/>
        <end position="20"/>
    </location>
</feature>
<dbReference type="Gene3D" id="1.10.510.10">
    <property type="entry name" value="Transferase(Phosphotransferase) domain 1"/>
    <property type="match status" value="1"/>
</dbReference>
<dbReference type="GO" id="GO:0046872">
    <property type="term" value="F:metal ion binding"/>
    <property type="evidence" value="ECO:0007669"/>
    <property type="project" value="UniProtKB-KW"/>
</dbReference>
<feature type="region of interest" description="Disordered" evidence="11">
    <location>
        <begin position="112"/>
        <end position="140"/>
    </location>
</feature>
<dbReference type="PROSITE" id="PS50011">
    <property type="entry name" value="PROTEIN_KINASE_DOM"/>
    <property type="match status" value="1"/>
</dbReference>
<dbReference type="EC" id="2.7.11.1" evidence="3"/>
<dbReference type="InterPro" id="IPR008271">
    <property type="entry name" value="Ser/Thr_kinase_AS"/>
</dbReference>
<evidence type="ECO:0000256" key="11">
    <source>
        <dbReference type="SAM" id="MobiDB-lite"/>
    </source>
</evidence>
<organism evidence="13 14">
    <name type="scientific">Brachionus calyciflorus</name>
    <dbReference type="NCBI Taxonomy" id="104777"/>
    <lineage>
        <taxon>Eukaryota</taxon>
        <taxon>Metazoa</taxon>
        <taxon>Spiralia</taxon>
        <taxon>Gnathifera</taxon>
        <taxon>Rotifera</taxon>
        <taxon>Eurotatoria</taxon>
        <taxon>Monogononta</taxon>
        <taxon>Pseudotrocha</taxon>
        <taxon>Ploima</taxon>
        <taxon>Brachionidae</taxon>
        <taxon>Brachionus</taxon>
    </lineage>
</organism>
<dbReference type="AlphaFoldDB" id="A0A814GZJ0"/>
<evidence type="ECO:0000313" key="13">
    <source>
        <dbReference type="EMBL" id="CAF1003024.1"/>
    </source>
</evidence>
<keyword evidence="5" id="KW-0479">Metal-binding</keyword>
<evidence type="ECO:0000256" key="5">
    <source>
        <dbReference type="ARBA" id="ARBA00022723"/>
    </source>
</evidence>
<dbReference type="FunFam" id="1.10.510.10:FF:000768">
    <property type="entry name" value="Non-specific serine/threonine protein kinase"/>
    <property type="match status" value="1"/>
</dbReference>
<proteinExistence type="inferred from homology"/>
<feature type="region of interest" description="Disordered" evidence="11">
    <location>
        <begin position="201"/>
        <end position="233"/>
    </location>
</feature>
<evidence type="ECO:0000256" key="10">
    <source>
        <dbReference type="ARBA" id="ARBA00048679"/>
    </source>
</evidence>
<feature type="region of interest" description="Disordered" evidence="11">
    <location>
        <begin position="254"/>
        <end position="279"/>
    </location>
</feature>
<evidence type="ECO:0000256" key="7">
    <source>
        <dbReference type="ARBA" id="ARBA00022840"/>
    </source>
</evidence>
<dbReference type="InterPro" id="IPR000719">
    <property type="entry name" value="Prot_kinase_dom"/>
</dbReference>
<feature type="compositionally biased region" description="Polar residues" evidence="11">
    <location>
        <begin position="210"/>
        <end position="221"/>
    </location>
</feature>
<evidence type="ECO:0000256" key="4">
    <source>
        <dbReference type="ARBA" id="ARBA00022679"/>
    </source>
</evidence>
<evidence type="ECO:0000259" key="12">
    <source>
        <dbReference type="PROSITE" id="PS50011"/>
    </source>
</evidence>
<dbReference type="InterPro" id="IPR011009">
    <property type="entry name" value="Kinase-like_dom_sf"/>
</dbReference>
<comment type="catalytic activity">
    <reaction evidence="9">
        <text>L-threonyl-[protein] + ATP = O-phospho-L-threonyl-[protein] + ADP + H(+)</text>
        <dbReference type="Rhea" id="RHEA:46608"/>
        <dbReference type="Rhea" id="RHEA-COMP:11060"/>
        <dbReference type="Rhea" id="RHEA-COMP:11605"/>
        <dbReference type="ChEBI" id="CHEBI:15378"/>
        <dbReference type="ChEBI" id="CHEBI:30013"/>
        <dbReference type="ChEBI" id="CHEBI:30616"/>
        <dbReference type="ChEBI" id="CHEBI:61977"/>
        <dbReference type="ChEBI" id="CHEBI:456216"/>
        <dbReference type="EC" id="2.7.11.1"/>
    </reaction>
</comment>
<evidence type="ECO:0000256" key="2">
    <source>
        <dbReference type="ARBA" id="ARBA00008874"/>
    </source>
</evidence>
<comment type="catalytic activity">
    <reaction evidence="10">
        <text>L-seryl-[protein] + ATP = O-phospho-L-seryl-[protein] + ADP + H(+)</text>
        <dbReference type="Rhea" id="RHEA:17989"/>
        <dbReference type="Rhea" id="RHEA-COMP:9863"/>
        <dbReference type="Rhea" id="RHEA-COMP:11604"/>
        <dbReference type="ChEBI" id="CHEBI:15378"/>
        <dbReference type="ChEBI" id="CHEBI:29999"/>
        <dbReference type="ChEBI" id="CHEBI:30616"/>
        <dbReference type="ChEBI" id="CHEBI:83421"/>
        <dbReference type="ChEBI" id="CHEBI:456216"/>
        <dbReference type="EC" id="2.7.11.1"/>
    </reaction>
</comment>
<evidence type="ECO:0000256" key="1">
    <source>
        <dbReference type="ARBA" id="ARBA00001946"/>
    </source>
</evidence>
<dbReference type="InterPro" id="IPR036936">
    <property type="entry name" value="CRIB_dom_sf"/>
</dbReference>
<name>A0A814GZJ0_9BILA</name>